<evidence type="ECO:0000313" key="7">
    <source>
        <dbReference type="Proteomes" id="UP000230094"/>
    </source>
</evidence>
<name>A0A2H0TAM8_9BACT</name>
<dbReference type="Gene3D" id="2.40.30.170">
    <property type="match status" value="1"/>
</dbReference>
<dbReference type="GO" id="GO:0022857">
    <property type="term" value="F:transmembrane transporter activity"/>
    <property type="evidence" value="ECO:0007669"/>
    <property type="project" value="InterPro"/>
</dbReference>
<feature type="transmembrane region" description="Helical" evidence="4">
    <location>
        <begin position="20"/>
        <end position="37"/>
    </location>
</feature>
<dbReference type="SUPFAM" id="SSF111369">
    <property type="entry name" value="HlyD-like secretion proteins"/>
    <property type="match status" value="2"/>
</dbReference>
<evidence type="ECO:0000256" key="1">
    <source>
        <dbReference type="ARBA" id="ARBA00004196"/>
    </source>
</evidence>
<dbReference type="GO" id="GO:0016020">
    <property type="term" value="C:membrane"/>
    <property type="evidence" value="ECO:0007669"/>
    <property type="project" value="InterPro"/>
</dbReference>
<reference evidence="7" key="1">
    <citation type="submission" date="2017-09" db="EMBL/GenBank/DDBJ databases">
        <title>Depth-based differentiation of microbial function through sediment-hosted aquifers and enrichment of novel symbionts in the deep terrestrial subsurface.</title>
        <authorList>
            <person name="Probst A.J."/>
            <person name="Ladd B."/>
            <person name="Jarett J.K."/>
            <person name="Geller-Mcgrath D.E."/>
            <person name="Sieber C.M.K."/>
            <person name="Emerson J.B."/>
            <person name="Anantharaman K."/>
            <person name="Thomas B.C."/>
            <person name="Malmstrom R."/>
            <person name="Stieglmeier M."/>
            <person name="Klingl A."/>
            <person name="Woyke T."/>
            <person name="Ryan C.M."/>
            <person name="Banfield J.F."/>
        </authorList>
    </citation>
    <scope>NUCLEOTIDE SEQUENCE [LARGE SCALE GENOMIC DNA]</scope>
</reference>
<gene>
    <name evidence="6" type="ORF">COU49_02785</name>
</gene>
<evidence type="ECO:0000256" key="2">
    <source>
        <dbReference type="ARBA" id="ARBA00009477"/>
    </source>
</evidence>
<evidence type="ECO:0000259" key="5">
    <source>
        <dbReference type="Pfam" id="PF25917"/>
    </source>
</evidence>
<dbReference type="InterPro" id="IPR006143">
    <property type="entry name" value="RND_pump_MFP"/>
</dbReference>
<evidence type="ECO:0000256" key="3">
    <source>
        <dbReference type="ARBA" id="ARBA00023054"/>
    </source>
</evidence>
<dbReference type="NCBIfam" id="TIGR01730">
    <property type="entry name" value="RND_mfp"/>
    <property type="match status" value="1"/>
</dbReference>
<dbReference type="AlphaFoldDB" id="A0A2H0TAM8"/>
<keyword evidence="4" id="KW-0812">Transmembrane</keyword>
<dbReference type="Gene3D" id="2.40.420.20">
    <property type="match status" value="1"/>
</dbReference>
<comment type="caution">
    <text evidence="6">The sequence shown here is derived from an EMBL/GenBank/DDBJ whole genome shotgun (WGS) entry which is preliminary data.</text>
</comment>
<dbReference type="InterPro" id="IPR050465">
    <property type="entry name" value="UPF0194_transport"/>
</dbReference>
<accession>A0A2H0TAM8</accession>
<dbReference type="PANTHER" id="PTHR32347">
    <property type="entry name" value="EFFLUX SYSTEM COMPONENT YKNX-RELATED"/>
    <property type="match status" value="1"/>
</dbReference>
<evidence type="ECO:0000256" key="4">
    <source>
        <dbReference type="SAM" id="Phobius"/>
    </source>
</evidence>
<keyword evidence="3" id="KW-0175">Coiled coil</keyword>
<comment type="similarity">
    <text evidence="2">Belongs to the membrane fusion protein (MFP) (TC 8.A.1) family.</text>
</comment>
<dbReference type="Gene3D" id="2.40.50.100">
    <property type="match status" value="1"/>
</dbReference>
<keyword evidence="4" id="KW-1133">Transmembrane helix</keyword>
<dbReference type="InterPro" id="IPR058625">
    <property type="entry name" value="MdtA-like_BSH"/>
</dbReference>
<keyword evidence="4" id="KW-0472">Membrane</keyword>
<evidence type="ECO:0000313" key="6">
    <source>
        <dbReference type="EMBL" id="PIR68080.1"/>
    </source>
</evidence>
<comment type="subcellular location">
    <subcellularLocation>
        <location evidence="1">Cell envelope</location>
    </subcellularLocation>
</comment>
<organism evidence="6 7">
    <name type="scientific">Candidatus Nomurabacteria bacterium CG10_big_fil_rev_8_21_14_0_10_35_16</name>
    <dbReference type="NCBI Taxonomy" id="1974731"/>
    <lineage>
        <taxon>Bacteria</taxon>
        <taxon>Candidatus Nomuraibacteriota</taxon>
    </lineage>
</organism>
<dbReference type="PRINTS" id="PR01490">
    <property type="entry name" value="RTXTOXIND"/>
</dbReference>
<dbReference type="EMBL" id="PFCQ01000014">
    <property type="protein sequence ID" value="PIR68080.1"/>
    <property type="molecule type" value="Genomic_DNA"/>
</dbReference>
<dbReference type="PANTHER" id="PTHR32347:SF23">
    <property type="entry name" value="BLL5650 PROTEIN"/>
    <property type="match status" value="1"/>
</dbReference>
<feature type="domain" description="Multidrug resistance protein MdtA-like barrel-sandwich hybrid" evidence="5">
    <location>
        <begin position="79"/>
        <end position="360"/>
    </location>
</feature>
<dbReference type="GO" id="GO:0030313">
    <property type="term" value="C:cell envelope"/>
    <property type="evidence" value="ECO:0007669"/>
    <property type="project" value="UniProtKB-SubCell"/>
</dbReference>
<protein>
    <recommendedName>
        <fullName evidence="5">Multidrug resistance protein MdtA-like barrel-sandwich hybrid domain-containing protein</fullName>
    </recommendedName>
</protein>
<dbReference type="Proteomes" id="UP000230094">
    <property type="component" value="Unassembled WGS sequence"/>
</dbReference>
<sequence>MHRIKNLKHRIMGWSLRKKIIYGVIVLLVIFVGYKIFGPKDNSANITTDIVRRENLRQTILATGQVTSTTDLSLSFSGSGIVKTLKVKVGDNVKAGQILATLDQGKELAALTSARGAVAAAEARYKRTIEGASNEEIALARIALQNAQLDYSRIQSQQELLVANTYKNLLNSTPEALPANGTTDYSAPTISGNYSKNTEGELRISVYQSSSGTSFSVSGLANGSGPVTTTNPQPLGDSGLYIVFPSASVTITEWIIEIPNKKASDYVTNLNAYQAALKTQDSALGSALALIDQRTAELSIKESSARDADIELAKADILSAQGQYQAASANYENTVLRAPVAGTITRVDIKLGELAQASKEVMVLQDIKNLYLEANINEANVANVNIGAPIELTFDAFGTENIFLGKILRVDPASTLISGVVNYKITASIDSSPTLRPGMTANMTILIEEKNNILVIPARAITTDKSGKKTIRLITNTKTKTYKEIEVTTGMEGDGGLTEITAGVNEGDEIVVLIKK</sequence>
<dbReference type="Pfam" id="PF25917">
    <property type="entry name" value="BSH_RND"/>
    <property type="match status" value="1"/>
</dbReference>
<proteinExistence type="inferred from homology"/>